<name>A0AAD4QU42_9BILA</name>
<accession>A0AAD4QU42</accession>
<evidence type="ECO:0000313" key="2">
    <source>
        <dbReference type="EMBL" id="KAI1695384.1"/>
    </source>
</evidence>
<dbReference type="EMBL" id="JAKKPZ010000408">
    <property type="protein sequence ID" value="KAI1695384.1"/>
    <property type="molecule type" value="Genomic_DNA"/>
</dbReference>
<reference evidence="2" key="1">
    <citation type="submission" date="2022-01" db="EMBL/GenBank/DDBJ databases">
        <title>Genome Sequence Resource for Two Populations of Ditylenchus destructor, the Migratory Endoparasitic Phytonematode.</title>
        <authorList>
            <person name="Zhang H."/>
            <person name="Lin R."/>
            <person name="Xie B."/>
        </authorList>
    </citation>
    <scope>NUCLEOTIDE SEQUENCE</scope>
    <source>
        <strain evidence="2">BazhouSP</strain>
    </source>
</reference>
<sequence>MVQLQALEAIEGFDCDFSSDCCWHMTGAPTPQTIKTAVIHKAPINKAFYVRTFRMSTRRSPPELSYLQLSANSNSEAIWESCELCSKSGYVEVSFRHWQSPTAQLQLCWSAWKSIDEEDTDDDGYCMTIDPYTQFNSAPFIVNVRRGRPVMLSFRVKNRSTNGRTPAIVLIDFIEVSTQTCPLNVQTIPLETTTMQQFSPKINEYNNTATTQNIELLSFSGPLHIPSPLSQQITKRFETTSNKSLPSSEELQPGRAAGLSKKKGNLPAVVFGEKTAVDFGSSFSQVPVAKNPFIELFGEDFAEFLDPNFNTTRFEISNEVGEEERTSLQSPYACMTSGGCLFEKSTCGYTNSKVLSTKAAFQRVKVGDAHFAESRIDPGEVAVFETEVEMPDTPHNILFDHLEWSERASAGKVNLWQKGSEKLSACCFVRNRQPFELSCPFESTLMEHSQAGWQPGRILCPQGTSKIMFICENYGSGRGVCAVDNIRVHRKDDAEFLELCQREILAQS</sequence>
<proteinExistence type="predicted"/>
<dbReference type="Proteomes" id="UP001201812">
    <property type="component" value="Unassembled WGS sequence"/>
</dbReference>
<feature type="region of interest" description="Disordered" evidence="1">
    <location>
        <begin position="241"/>
        <end position="260"/>
    </location>
</feature>
<organism evidence="2 3">
    <name type="scientific">Ditylenchus destructor</name>
    <dbReference type="NCBI Taxonomy" id="166010"/>
    <lineage>
        <taxon>Eukaryota</taxon>
        <taxon>Metazoa</taxon>
        <taxon>Ecdysozoa</taxon>
        <taxon>Nematoda</taxon>
        <taxon>Chromadorea</taxon>
        <taxon>Rhabditida</taxon>
        <taxon>Tylenchina</taxon>
        <taxon>Tylenchomorpha</taxon>
        <taxon>Sphaerularioidea</taxon>
        <taxon>Anguinidae</taxon>
        <taxon>Anguininae</taxon>
        <taxon>Ditylenchus</taxon>
    </lineage>
</organism>
<gene>
    <name evidence="2" type="ORF">DdX_19600</name>
</gene>
<evidence type="ECO:0000313" key="3">
    <source>
        <dbReference type="Proteomes" id="UP001201812"/>
    </source>
</evidence>
<protein>
    <recommendedName>
        <fullName evidence="4">MAM domain-containing protein</fullName>
    </recommendedName>
</protein>
<keyword evidence="3" id="KW-1185">Reference proteome</keyword>
<comment type="caution">
    <text evidence="2">The sequence shown here is derived from an EMBL/GenBank/DDBJ whole genome shotgun (WGS) entry which is preliminary data.</text>
</comment>
<evidence type="ECO:0000256" key="1">
    <source>
        <dbReference type="SAM" id="MobiDB-lite"/>
    </source>
</evidence>
<dbReference type="AlphaFoldDB" id="A0AAD4QU42"/>
<feature type="compositionally biased region" description="Polar residues" evidence="1">
    <location>
        <begin position="241"/>
        <end position="250"/>
    </location>
</feature>
<evidence type="ECO:0008006" key="4">
    <source>
        <dbReference type="Google" id="ProtNLM"/>
    </source>
</evidence>